<sequence length="561" mass="61021">MITARNPRRINNGFHQLTREPALMIGVLIITGLLVLFILYPMFAAAKMSLTPDGKFSGSVYRYVLTHSQYLSAIRNSVLLGAIVASLATFIGFLFAFALTRVRIGGKKFFQGMALLPIISPPFMFALSVILLFGRNGLITSKLLGMDMANIYGLKGLVIVQTVSMFPIAYMTLSGILQGIDPDLETCAMNLGAKRGRAFLTVTLPLALPGIFASWLLVFVSSLTDFGNPIIIGGNFNVLSVQAYLEFTGMGNLPRGTALAMLLLVPTVGVFFVQKYIMKNKSYVTVTGKSSRRSTAQSSAALRIILTFVCAAISGFILLFYATIIGGSFIKLWGINWSFTLNHFVYSWDVGFTTMKNTLFLAIVSTPITALFGMAIAYIVVRKDFPGKHLMEFISMLSYAIPGTAVGIGYILAFNKAPFELSGTAFILITCYVFRNVPIGVEGGIAALKQISNEIEESSINLGATSAATFRKITLPLIRPALFSGATFAFVRSMTAISAIIFLVSARWNHMTVLILAQTEIMRLGAASVMSFALIIVIMVFIFIIMKVTGLGREQIFGTTK</sequence>
<evidence type="ECO:0000256" key="1">
    <source>
        <dbReference type="ARBA" id="ARBA00004651"/>
    </source>
</evidence>
<feature type="transmembrane region" description="Helical" evidence="5">
    <location>
        <begin position="481"/>
        <end position="504"/>
    </location>
</feature>
<feature type="transmembrane region" description="Helical" evidence="5">
    <location>
        <begin position="21"/>
        <end position="43"/>
    </location>
</feature>
<gene>
    <name evidence="7" type="ORF">B4O97_01020</name>
</gene>
<feature type="transmembrane region" description="Helical" evidence="5">
    <location>
        <begin position="524"/>
        <end position="546"/>
    </location>
</feature>
<evidence type="ECO:0000313" key="8">
    <source>
        <dbReference type="Proteomes" id="UP000192343"/>
    </source>
</evidence>
<dbReference type="RefSeq" id="WP_083047432.1">
    <property type="nucleotide sequence ID" value="NZ_MWQY01000001.1"/>
</dbReference>
<dbReference type="AlphaFoldDB" id="A0A1Y1S317"/>
<feature type="transmembrane region" description="Helical" evidence="5">
    <location>
        <begin position="393"/>
        <end position="413"/>
    </location>
</feature>
<dbReference type="PANTHER" id="PTHR43496:SF1">
    <property type="entry name" value="POLYGALACTURONAN_RHAMNOGALACTURONAN TRANSPORT SYSTEM PERMEASE PROTEIN YTEP"/>
    <property type="match status" value="1"/>
</dbReference>
<keyword evidence="2 5" id="KW-0812">Transmembrane</keyword>
<evidence type="ECO:0000256" key="4">
    <source>
        <dbReference type="ARBA" id="ARBA00023136"/>
    </source>
</evidence>
<dbReference type="Gene3D" id="1.10.3720.10">
    <property type="entry name" value="MetI-like"/>
    <property type="match status" value="2"/>
</dbReference>
<evidence type="ECO:0000256" key="3">
    <source>
        <dbReference type="ARBA" id="ARBA00022989"/>
    </source>
</evidence>
<evidence type="ECO:0000259" key="6">
    <source>
        <dbReference type="PROSITE" id="PS50928"/>
    </source>
</evidence>
<evidence type="ECO:0000256" key="5">
    <source>
        <dbReference type="RuleBase" id="RU363032"/>
    </source>
</evidence>
<feature type="transmembrane region" description="Helical" evidence="5">
    <location>
        <begin position="257"/>
        <end position="277"/>
    </location>
</feature>
<feature type="transmembrane region" description="Helical" evidence="5">
    <location>
        <begin position="154"/>
        <end position="177"/>
    </location>
</feature>
<feature type="domain" description="ABC transmembrane type-1" evidence="6">
    <location>
        <begin position="74"/>
        <end position="274"/>
    </location>
</feature>
<feature type="transmembrane region" description="Helical" evidence="5">
    <location>
        <begin position="112"/>
        <end position="134"/>
    </location>
</feature>
<protein>
    <submittedName>
        <fullName evidence="7">ABC transporter permease</fullName>
    </submittedName>
</protein>
<comment type="caution">
    <text evidence="7">The sequence shown here is derived from an EMBL/GenBank/DDBJ whole genome shotgun (WGS) entry which is preliminary data.</text>
</comment>
<feature type="transmembrane region" description="Helical" evidence="5">
    <location>
        <begin position="78"/>
        <end position="100"/>
    </location>
</feature>
<accession>A0A1Y1S317</accession>
<dbReference type="GO" id="GO:0005886">
    <property type="term" value="C:plasma membrane"/>
    <property type="evidence" value="ECO:0007669"/>
    <property type="project" value="UniProtKB-SubCell"/>
</dbReference>
<proteinExistence type="inferred from homology"/>
<dbReference type="PROSITE" id="PS50928">
    <property type="entry name" value="ABC_TM1"/>
    <property type="match status" value="2"/>
</dbReference>
<dbReference type="OrthoDB" id="57323at2"/>
<evidence type="ECO:0000256" key="2">
    <source>
        <dbReference type="ARBA" id="ARBA00022692"/>
    </source>
</evidence>
<dbReference type="EMBL" id="MWQY01000001">
    <property type="protein sequence ID" value="ORC38370.1"/>
    <property type="molecule type" value="Genomic_DNA"/>
</dbReference>
<dbReference type="STRING" id="1963862.B4O97_01020"/>
<feature type="domain" description="ABC transmembrane type-1" evidence="6">
    <location>
        <begin position="355"/>
        <end position="547"/>
    </location>
</feature>
<dbReference type="InterPro" id="IPR000515">
    <property type="entry name" value="MetI-like"/>
</dbReference>
<keyword evidence="3 5" id="KW-1133">Transmembrane helix</keyword>
<dbReference type="CDD" id="cd06261">
    <property type="entry name" value="TM_PBP2"/>
    <property type="match status" value="2"/>
</dbReference>
<dbReference type="Proteomes" id="UP000192343">
    <property type="component" value="Unassembled WGS sequence"/>
</dbReference>
<name>A0A1Y1S317_9SPIO</name>
<keyword evidence="4 5" id="KW-0472">Membrane</keyword>
<dbReference type="PANTHER" id="PTHR43496">
    <property type="entry name" value="PROTEIN LPLB"/>
    <property type="match status" value="1"/>
</dbReference>
<feature type="transmembrane region" description="Helical" evidence="5">
    <location>
        <begin position="300"/>
        <end position="322"/>
    </location>
</feature>
<dbReference type="Pfam" id="PF00528">
    <property type="entry name" value="BPD_transp_1"/>
    <property type="match status" value="2"/>
</dbReference>
<keyword evidence="5" id="KW-0813">Transport</keyword>
<feature type="transmembrane region" description="Helical" evidence="5">
    <location>
        <begin position="198"/>
        <end position="220"/>
    </location>
</feature>
<keyword evidence="8" id="KW-1185">Reference proteome</keyword>
<comment type="similarity">
    <text evidence="5">Belongs to the binding-protein-dependent transport system permease family.</text>
</comment>
<organism evidence="7 8">
    <name type="scientific">Marispirochaeta aestuarii</name>
    <dbReference type="NCBI Taxonomy" id="1963862"/>
    <lineage>
        <taxon>Bacteria</taxon>
        <taxon>Pseudomonadati</taxon>
        <taxon>Spirochaetota</taxon>
        <taxon>Spirochaetia</taxon>
        <taxon>Spirochaetales</taxon>
        <taxon>Spirochaetaceae</taxon>
        <taxon>Marispirochaeta</taxon>
    </lineage>
</organism>
<feature type="transmembrane region" description="Helical" evidence="5">
    <location>
        <begin position="360"/>
        <end position="381"/>
    </location>
</feature>
<dbReference type="SUPFAM" id="SSF161098">
    <property type="entry name" value="MetI-like"/>
    <property type="match status" value="2"/>
</dbReference>
<dbReference type="GO" id="GO:0055085">
    <property type="term" value="P:transmembrane transport"/>
    <property type="evidence" value="ECO:0007669"/>
    <property type="project" value="InterPro"/>
</dbReference>
<reference evidence="7 8" key="1">
    <citation type="submission" date="2017-03" db="EMBL/GenBank/DDBJ databases">
        <title>Draft Genome sequence of Marispirochaeta sp. strain JC444.</title>
        <authorList>
            <person name="Shivani Y."/>
            <person name="Subhash Y."/>
            <person name="Sasikala C."/>
            <person name="Ramana C."/>
        </authorList>
    </citation>
    <scope>NUCLEOTIDE SEQUENCE [LARGE SCALE GENOMIC DNA]</scope>
    <source>
        <strain evidence="7 8">JC444</strain>
    </source>
</reference>
<evidence type="ECO:0000313" key="7">
    <source>
        <dbReference type="EMBL" id="ORC38370.1"/>
    </source>
</evidence>
<comment type="subcellular location">
    <subcellularLocation>
        <location evidence="1 5">Cell membrane</location>
        <topology evidence="1 5">Multi-pass membrane protein</topology>
    </subcellularLocation>
</comment>
<dbReference type="InterPro" id="IPR035906">
    <property type="entry name" value="MetI-like_sf"/>
</dbReference>